<evidence type="ECO:0000313" key="1">
    <source>
        <dbReference type="EMBL" id="KAK1856874.1"/>
    </source>
</evidence>
<accession>A0AAD9EM22</accession>
<dbReference type="EMBL" id="JAQOWY010000004">
    <property type="protein sequence ID" value="KAK1856874.1"/>
    <property type="molecule type" value="Genomic_DNA"/>
</dbReference>
<dbReference type="AlphaFoldDB" id="A0AAD9EM22"/>
<comment type="caution">
    <text evidence="1">The sequence shown here is derived from an EMBL/GenBank/DDBJ whole genome shotgun (WGS) entry which is preliminary data.</text>
</comment>
<dbReference type="Proteomes" id="UP001243330">
    <property type="component" value="Unassembled WGS sequence"/>
</dbReference>
<sequence length="94" mass="10505">MTIVEHCEELTVLEPRARLSDHAHIGRCDDVRPQNQASVIGHTDLISDLALVPDPPTATVPILSLTVLAEPDSYHAITARHHETSDYRFENLRD</sequence>
<keyword evidence="2" id="KW-1185">Reference proteome</keyword>
<organism evidence="1 2">
    <name type="scientific">Colletotrichum chrysophilum</name>
    <dbReference type="NCBI Taxonomy" id="1836956"/>
    <lineage>
        <taxon>Eukaryota</taxon>
        <taxon>Fungi</taxon>
        <taxon>Dikarya</taxon>
        <taxon>Ascomycota</taxon>
        <taxon>Pezizomycotina</taxon>
        <taxon>Sordariomycetes</taxon>
        <taxon>Hypocreomycetidae</taxon>
        <taxon>Glomerellales</taxon>
        <taxon>Glomerellaceae</taxon>
        <taxon>Colletotrichum</taxon>
        <taxon>Colletotrichum gloeosporioides species complex</taxon>
    </lineage>
</organism>
<proteinExistence type="predicted"/>
<reference evidence="1" key="1">
    <citation type="submission" date="2023-01" db="EMBL/GenBank/DDBJ databases">
        <title>Colletotrichum chrysophilum M932 genome sequence.</title>
        <authorList>
            <person name="Baroncelli R."/>
        </authorList>
    </citation>
    <scope>NUCLEOTIDE SEQUENCE</scope>
    <source>
        <strain evidence="1">M932</strain>
    </source>
</reference>
<gene>
    <name evidence="1" type="ORF">CCHR01_00437</name>
</gene>
<protein>
    <submittedName>
        <fullName evidence="1">Uncharacterized protein</fullName>
    </submittedName>
</protein>
<evidence type="ECO:0000313" key="2">
    <source>
        <dbReference type="Proteomes" id="UP001243330"/>
    </source>
</evidence>
<name>A0AAD9EM22_9PEZI</name>